<evidence type="ECO:0000313" key="19">
    <source>
        <dbReference type="EMBL" id="ARN75318.1"/>
    </source>
</evidence>
<keyword evidence="10" id="KW-0482">Metalloprotease</keyword>
<feature type="domain" description="Peptidase M16 middle/third" evidence="17">
    <location>
        <begin position="369"/>
        <end position="646"/>
    </location>
</feature>
<evidence type="ECO:0000259" key="18">
    <source>
        <dbReference type="Pfam" id="PF22456"/>
    </source>
</evidence>
<dbReference type="PANTHER" id="PTHR43690:SF18">
    <property type="entry name" value="INSULIN-DEGRADING ENZYME-RELATED"/>
    <property type="match status" value="1"/>
</dbReference>
<dbReference type="Pfam" id="PF05193">
    <property type="entry name" value="Peptidase_M16_C"/>
    <property type="match status" value="1"/>
</dbReference>
<evidence type="ECO:0000256" key="9">
    <source>
        <dbReference type="ARBA" id="ARBA00022833"/>
    </source>
</evidence>
<organism evidence="19 20">
    <name type="scientific">Oceanicoccus sagamiensis</name>
    <dbReference type="NCBI Taxonomy" id="716816"/>
    <lineage>
        <taxon>Bacteria</taxon>
        <taxon>Pseudomonadati</taxon>
        <taxon>Pseudomonadota</taxon>
        <taxon>Gammaproteobacteria</taxon>
        <taxon>Cellvibrionales</taxon>
        <taxon>Spongiibacteraceae</taxon>
        <taxon>Oceanicoccus</taxon>
    </lineage>
</organism>
<proteinExistence type="inferred from homology"/>
<dbReference type="EMBL" id="CP019343">
    <property type="protein sequence ID" value="ARN75318.1"/>
    <property type="molecule type" value="Genomic_DNA"/>
</dbReference>
<dbReference type="InterPro" id="IPR011249">
    <property type="entry name" value="Metalloenz_LuxS/M16"/>
</dbReference>
<evidence type="ECO:0000256" key="7">
    <source>
        <dbReference type="ARBA" id="ARBA00022723"/>
    </source>
</evidence>
<feature type="domain" description="Coenzyme PQQ synthesis protein F-like C-terminal lobe" evidence="18">
    <location>
        <begin position="746"/>
        <end position="844"/>
    </location>
</feature>
<comment type="cofactor">
    <cofactor evidence="1">
        <name>Zn(2+)</name>
        <dbReference type="ChEBI" id="CHEBI:29105"/>
    </cofactor>
</comment>
<keyword evidence="6" id="KW-0645">Protease</keyword>
<evidence type="ECO:0000256" key="1">
    <source>
        <dbReference type="ARBA" id="ARBA00001947"/>
    </source>
</evidence>
<evidence type="ECO:0000256" key="11">
    <source>
        <dbReference type="ARBA" id="ARBA00029597"/>
    </source>
</evidence>
<evidence type="ECO:0000259" key="15">
    <source>
        <dbReference type="Pfam" id="PF00675"/>
    </source>
</evidence>
<keyword evidence="20" id="KW-1185">Reference proteome</keyword>
<feature type="domain" description="Peptidase M16 N-terminal" evidence="15">
    <location>
        <begin position="20"/>
        <end position="138"/>
    </location>
</feature>
<dbReference type="InterPro" id="IPR050626">
    <property type="entry name" value="Peptidase_M16"/>
</dbReference>
<dbReference type="Proteomes" id="UP000193450">
    <property type="component" value="Chromosome"/>
</dbReference>
<evidence type="ECO:0000313" key="20">
    <source>
        <dbReference type="Proteomes" id="UP000193450"/>
    </source>
</evidence>
<dbReference type="InterPro" id="IPR001431">
    <property type="entry name" value="Pept_M16_Zn_BS"/>
</dbReference>
<evidence type="ECO:0000256" key="6">
    <source>
        <dbReference type="ARBA" id="ARBA00022670"/>
    </source>
</evidence>
<sequence length="922" mass="103805">MKSENDSREYRYITLPNQLKVLLVSDSKTERSAASLDVNIGSRQDPEAYQGLAHFLEHMLFLGTEKYPEAGEYQAFISAHGGSHNAYTSFEHTNYFFNVDPDSFEPALDRFAQFFVAPLFTEEYVEREKNAVHSEYTAKIKDERRKGADIFKAVINPQHPFAKLSVGTLETLSTDGDKAANGSLRDQLLAFYDQHYSASIMTLVLVGRESLDELEAMANSKFSAVSNNQKQVDTIEPPLLTPDSLPMTVTIKPEQSLRMLSIAFPTPQDIQYYQQKPMSFLGNILGHEGKGSLLSYLKAQGWAEGLGAGLGLSYNGGATFNITIQLTESGVAASDEVVASVFQAINRIKQSDNMGWLFTEQKAIAEQQFRYQQKAPAMSYAMSLSSDMHYYPARDLLRAGSLMTTYDPDLVARYLAYLTPQNSMVTLTAPSVETDKTTYFYQADYSVSKTDAEKISAWASAGINQQITLPEENLFIAEDLSIVKPKIAMDVPALISDKDGLRLWFKSADKFASPRGSLLFSVRSPVANDSAEHRVSLQLLAAILADELNEMSYSATLAGLNYSLNAHARGFSVKINGFSDKQVLLLQEILATLSSPAFNAERFEDIKLEHIRQLENRDKQQPYHLIMDELPDLLYKNSWSDKELLSVYQRVTLQQVKAYRELFLSAVQIDMLVYGNYAQQDAQRYAESVSNALLDKTAPPAAIEISQLAEQHYSHQIPSQYTDASIMLYIQAPDTDKVRRAAMGVTAQILRSDFYTSLRTEQQLGYIVTSGAYPLMDVPGLYFLVQSPVAGPEKLEQEINRFIQQRFATLADISEQDFDQQRNAVLSKLTEEPQNLGQQAQRYWQDISQNYYQFDFRDQLVAAMESLTYQQWQQFFVEDVIENRRRITVYTVGQFAEQSKVAGEPIGRSAEFKASLPAYTFQ</sequence>
<dbReference type="InterPro" id="IPR032632">
    <property type="entry name" value="Peptidase_M16_M"/>
</dbReference>
<name>A0A1X9NB99_9GAMM</name>
<evidence type="ECO:0000259" key="16">
    <source>
        <dbReference type="Pfam" id="PF05193"/>
    </source>
</evidence>
<reference evidence="19 20" key="1">
    <citation type="submission" date="2016-11" db="EMBL/GenBank/DDBJ databases">
        <title>Trade-off between light-utilization and light-protection in marine flavobacteria.</title>
        <authorList>
            <person name="Kumagai Y."/>
        </authorList>
    </citation>
    <scope>NUCLEOTIDE SEQUENCE [LARGE SCALE GENOMIC DNA]</scope>
    <source>
        <strain evidence="19 20">NBRC 107125</strain>
    </source>
</reference>
<keyword evidence="7" id="KW-0479">Metal-binding</keyword>
<dbReference type="GO" id="GO:0005737">
    <property type="term" value="C:cytoplasm"/>
    <property type="evidence" value="ECO:0007669"/>
    <property type="project" value="UniProtKB-ARBA"/>
</dbReference>
<evidence type="ECO:0000256" key="5">
    <source>
        <dbReference type="ARBA" id="ARBA00017565"/>
    </source>
</evidence>
<dbReference type="STRING" id="716816.BST96_15065"/>
<dbReference type="FunFam" id="3.30.830.10:FF:000005">
    <property type="entry name" value="nardilysin isoform X1"/>
    <property type="match status" value="1"/>
</dbReference>
<dbReference type="AlphaFoldDB" id="A0A1X9NB99"/>
<evidence type="ECO:0000256" key="12">
    <source>
        <dbReference type="ARBA" id="ARBA00031184"/>
    </source>
</evidence>
<evidence type="ECO:0000256" key="8">
    <source>
        <dbReference type="ARBA" id="ARBA00022801"/>
    </source>
</evidence>
<evidence type="ECO:0000256" key="2">
    <source>
        <dbReference type="ARBA" id="ARBA00002184"/>
    </source>
</evidence>
<dbReference type="Pfam" id="PF16187">
    <property type="entry name" value="Peptidase_M16_M"/>
    <property type="match status" value="1"/>
</dbReference>
<dbReference type="SUPFAM" id="SSF63411">
    <property type="entry name" value="LuxS/MPP-like metallohydrolase"/>
    <property type="match status" value="4"/>
</dbReference>
<evidence type="ECO:0000256" key="13">
    <source>
        <dbReference type="ARBA" id="ARBA00033450"/>
    </source>
</evidence>
<evidence type="ECO:0000256" key="3">
    <source>
        <dbReference type="ARBA" id="ARBA00007261"/>
    </source>
</evidence>
<evidence type="ECO:0000256" key="14">
    <source>
        <dbReference type="RuleBase" id="RU004447"/>
    </source>
</evidence>
<evidence type="ECO:0000256" key="10">
    <source>
        <dbReference type="ARBA" id="ARBA00023049"/>
    </source>
</evidence>
<comment type="similarity">
    <text evidence="3 14">Belongs to the peptidase M16 family.</text>
</comment>
<dbReference type="EC" id="3.4.24.55" evidence="4"/>
<dbReference type="GO" id="GO:0046872">
    <property type="term" value="F:metal ion binding"/>
    <property type="evidence" value="ECO:0007669"/>
    <property type="project" value="UniProtKB-KW"/>
</dbReference>
<dbReference type="Gene3D" id="3.30.830.10">
    <property type="entry name" value="Metalloenzyme, LuxS/M16 peptidase-like"/>
    <property type="match status" value="4"/>
</dbReference>
<dbReference type="KEGG" id="osg:BST96_15065"/>
<dbReference type="GO" id="GO:0004222">
    <property type="term" value="F:metalloendopeptidase activity"/>
    <property type="evidence" value="ECO:0007669"/>
    <property type="project" value="UniProtKB-EC"/>
</dbReference>
<dbReference type="Pfam" id="PF00675">
    <property type="entry name" value="Peptidase_M16"/>
    <property type="match status" value="1"/>
</dbReference>
<feature type="domain" description="Peptidase M16 C-terminal" evidence="16">
    <location>
        <begin position="185"/>
        <end position="352"/>
    </location>
</feature>
<dbReference type="InterPro" id="IPR054734">
    <property type="entry name" value="PqqF-like_C_4"/>
</dbReference>
<dbReference type="InterPro" id="IPR007863">
    <property type="entry name" value="Peptidase_M16_C"/>
</dbReference>
<gene>
    <name evidence="19" type="ORF">BST96_15065</name>
</gene>
<dbReference type="InterPro" id="IPR011765">
    <property type="entry name" value="Pept_M16_N"/>
</dbReference>
<keyword evidence="8" id="KW-0378">Hydrolase</keyword>
<keyword evidence="9" id="KW-0862">Zinc</keyword>
<evidence type="ECO:0000259" key="17">
    <source>
        <dbReference type="Pfam" id="PF16187"/>
    </source>
</evidence>
<protein>
    <recommendedName>
        <fullName evidence="5">Protease 3</fullName>
        <ecNumber evidence="4">3.4.24.55</ecNumber>
    </recommendedName>
    <alternativeName>
        <fullName evidence="13">Pitrilysin</fullName>
    </alternativeName>
    <alternativeName>
        <fullName evidence="12">Protease III</fullName>
    </alternativeName>
    <alternativeName>
        <fullName evidence="11">Protease pi</fullName>
    </alternativeName>
</protein>
<comment type="function">
    <text evidence="2">Endopeptidase that degrades small peptides of less than 7 kDa, such as glucagon and insulin.</text>
</comment>
<accession>A0A1X9NB99</accession>
<dbReference type="FunFam" id="3.30.830.10:FF:000012">
    <property type="entry name" value="Protease 3"/>
    <property type="match status" value="1"/>
</dbReference>
<dbReference type="PROSITE" id="PS00143">
    <property type="entry name" value="INSULINASE"/>
    <property type="match status" value="1"/>
</dbReference>
<dbReference type="Pfam" id="PF22456">
    <property type="entry name" value="PqqF-like_C_4"/>
    <property type="match status" value="1"/>
</dbReference>
<evidence type="ECO:0000256" key="4">
    <source>
        <dbReference type="ARBA" id="ARBA00012449"/>
    </source>
</evidence>
<dbReference type="PANTHER" id="PTHR43690">
    <property type="entry name" value="NARDILYSIN"/>
    <property type="match status" value="1"/>
</dbReference>
<dbReference type="GO" id="GO:0006508">
    <property type="term" value="P:proteolysis"/>
    <property type="evidence" value="ECO:0007669"/>
    <property type="project" value="UniProtKB-KW"/>
</dbReference>